<dbReference type="PROSITE" id="PS50297">
    <property type="entry name" value="ANK_REP_REGION"/>
    <property type="match status" value="1"/>
</dbReference>
<proteinExistence type="predicted"/>
<dbReference type="STRING" id="1890364.A0A2P6NDB7"/>
<dbReference type="PANTHER" id="PTHR24198:SF165">
    <property type="entry name" value="ANKYRIN REPEAT-CONTAINING PROTEIN-RELATED"/>
    <property type="match status" value="1"/>
</dbReference>
<keyword evidence="2 3" id="KW-0040">ANK repeat</keyword>
<evidence type="ECO:0000313" key="5">
    <source>
        <dbReference type="EMBL" id="PRP81956.1"/>
    </source>
</evidence>
<gene>
    <name evidence="5" type="ORF">PROFUN_10528</name>
</gene>
<feature type="compositionally biased region" description="Basic and acidic residues" evidence="4">
    <location>
        <begin position="1028"/>
        <end position="1042"/>
    </location>
</feature>
<evidence type="ECO:0000256" key="1">
    <source>
        <dbReference type="ARBA" id="ARBA00022737"/>
    </source>
</evidence>
<evidence type="ECO:0000256" key="4">
    <source>
        <dbReference type="SAM" id="MobiDB-lite"/>
    </source>
</evidence>
<dbReference type="PANTHER" id="PTHR24198">
    <property type="entry name" value="ANKYRIN REPEAT AND PROTEIN KINASE DOMAIN-CONTAINING PROTEIN"/>
    <property type="match status" value="1"/>
</dbReference>
<dbReference type="SUPFAM" id="SSF48403">
    <property type="entry name" value="Ankyrin repeat"/>
    <property type="match status" value="1"/>
</dbReference>
<dbReference type="InterPro" id="IPR002110">
    <property type="entry name" value="Ankyrin_rpt"/>
</dbReference>
<evidence type="ECO:0000256" key="3">
    <source>
        <dbReference type="PROSITE-ProRule" id="PRU00023"/>
    </source>
</evidence>
<feature type="repeat" description="ANK" evidence="3">
    <location>
        <begin position="404"/>
        <end position="439"/>
    </location>
</feature>
<protein>
    <submittedName>
        <fullName evidence="5">Putative cortactin-binding protein</fullName>
    </submittedName>
</protein>
<dbReference type="InterPro" id="IPR036770">
    <property type="entry name" value="Ankyrin_rpt-contain_sf"/>
</dbReference>
<dbReference type="SMART" id="SM00248">
    <property type="entry name" value="ANK"/>
    <property type="match status" value="6"/>
</dbReference>
<evidence type="ECO:0000256" key="2">
    <source>
        <dbReference type="ARBA" id="ARBA00023043"/>
    </source>
</evidence>
<evidence type="ECO:0000313" key="6">
    <source>
        <dbReference type="Proteomes" id="UP000241769"/>
    </source>
</evidence>
<sequence length="1042" mass="119861">MEGDDIPDEVHVEAWTSSPATFAEFLRRYNAERGYIQLLYESEEINKDTKLILTYSLDETQDTFDTNECRRRLGLTENSTTITKASIPKGCVLYFEPTSGDRHIPSDSRMILAVSTKKRQPTQTDIQTWEELRNHNSPSILTMERNNKHLLLLAARKGHRTAFRSLLEEIIEQDVAETISDLNERGYDLATSVLRGGSSLIHLILMISPMKHLLSSPNGPHCEIDFPDDAADRHYHLDIFEASLHNDLTRLRTLLAAKSQHVKREDPPPLHIRMGSLFIATKKGFLQAAEVILSTLGDMQALACHWILDETSLSDTMALRHDSPLTLACRTRRLDMLKLFCQLGLTDLSMSTKLHSPCSIAVDAMDTEMLEIILNSNDVYGYERDEKSIHLRTKQLCINVVYRKSMTSLMVAASSTHENAHTIVKMLLNHRADMEMSDFNGNTALHLACKTGREDVVQLLIDRGACIDEFTYRVQHGPDKFMIYDTVGPTALQLASHRPGVVEILKKAGARMEDRSDCTEECARDGSMDRDNAFLPTGLPREPTTIDTNMDEGPLWCTDVVVHCILTSSHWSEVLICSQISRRWRRIATSNAVWSHILYSISSTYSSESIRFEYDPKSRIVEGFYWRLCQLLFSDLLRAPKAMSLLRPLDLQCTSSQWRQQMRWGKIVQNAQRFHCYQVIQTDPRLKGKHVFVCKRKKDYLDILYESEEHSEQVAVTCTAIIVGPDQCVTLTNSDRWITCNDEDGIQEIDSETISIDMNLKSGGVSVRYGGKSPLSISNGERCVRRSADQIASSIASEEDLQTNRSWSEEKKRDAIRVIERIQFVDKRCVSTRSLMTKISLERKVKFTLLHRDNTVRPWTFRYHSHLIVDDALSDLDQGCAIVNQADCVVGFNYHKRITQELVSPHLHRNDIKWLLLRIFKCHRLTRIDAWKSCEMQDDHDRVLNQQQAYNDRSIYKYTWRRHRELEDMDRALKLLDSHLTKLDWHRSFTSEENKDERIEMEDEEKGGEESDDSEYYEESDFSDDDEIQMKEEKVEVGEKGQ</sequence>
<accession>A0A2P6NDB7</accession>
<dbReference type="Proteomes" id="UP000241769">
    <property type="component" value="Unassembled WGS sequence"/>
</dbReference>
<dbReference type="EMBL" id="MDYQ01000113">
    <property type="protein sequence ID" value="PRP81956.1"/>
    <property type="molecule type" value="Genomic_DNA"/>
</dbReference>
<keyword evidence="1" id="KW-0677">Repeat</keyword>
<feature type="region of interest" description="Disordered" evidence="4">
    <location>
        <begin position="992"/>
        <end position="1042"/>
    </location>
</feature>
<feature type="compositionally biased region" description="Acidic residues" evidence="4">
    <location>
        <begin position="999"/>
        <end position="1027"/>
    </location>
</feature>
<dbReference type="InParanoid" id="A0A2P6NDB7"/>
<dbReference type="AlphaFoldDB" id="A0A2P6NDB7"/>
<comment type="caution">
    <text evidence="5">The sequence shown here is derived from an EMBL/GenBank/DDBJ whole genome shotgun (WGS) entry which is preliminary data.</text>
</comment>
<dbReference type="PROSITE" id="PS50088">
    <property type="entry name" value="ANK_REPEAT"/>
    <property type="match status" value="2"/>
</dbReference>
<name>A0A2P6NDB7_9EUKA</name>
<reference evidence="5 6" key="1">
    <citation type="journal article" date="2018" name="Genome Biol. Evol.">
        <title>Multiple Roots of Fruiting Body Formation in Amoebozoa.</title>
        <authorList>
            <person name="Hillmann F."/>
            <person name="Forbes G."/>
            <person name="Novohradska S."/>
            <person name="Ferling I."/>
            <person name="Riege K."/>
            <person name="Groth M."/>
            <person name="Westermann M."/>
            <person name="Marz M."/>
            <person name="Spaller T."/>
            <person name="Winckler T."/>
            <person name="Schaap P."/>
            <person name="Glockner G."/>
        </authorList>
    </citation>
    <scope>NUCLEOTIDE SEQUENCE [LARGE SCALE GENOMIC DNA]</scope>
    <source>
        <strain evidence="5 6">Jena</strain>
    </source>
</reference>
<dbReference type="Pfam" id="PF12796">
    <property type="entry name" value="Ank_2"/>
    <property type="match status" value="1"/>
</dbReference>
<organism evidence="5 6">
    <name type="scientific">Planoprotostelium fungivorum</name>
    <dbReference type="NCBI Taxonomy" id="1890364"/>
    <lineage>
        <taxon>Eukaryota</taxon>
        <taxon>Amoebozoa</taxon>
        <taxon>Evosea</taxon>
        <taxon>Variosea</taxon>
        <taxon>Cavosteliida</taxon>
        <taxon>Cavosteliaceae</taxon>
        <taxon>Planoprotostelium</taxon>
    </lineage>
</organism>
<dbReference type="Gene3D" id="1.25.40.20">
    <property type="entry name" value="Ankyrin repeat-containing domain"/>
    <property type="match status" value="2"/>
</dbReference>
<keyword evidence="6" id="KW-1185">Reference proteome</keyword>
<dbReference type="OrthoDB" id="3534805at2759"/>
<feature type="repeat" description="ANK" evidence="3">
    <location>
        <begin position="440"/>
        <end position="472"/>
    </location>
</feature>